<proteinExistence type="predicted"/>
<protein>
    <submittedName>
        <fullName evidence="3">4Fe-4S binding protein</fullName>
    </submittedName>
</protein>
<reference evidence="3 4" key="1">
    <citation type="submission" date="2024-04" db="EMBL/GenBank/DDBJ databases">
        <title>Human intestinal bacterial collection.</title>
        <authorList>
            <person name="Pauvert C."/>
            <person name="Hitch T.C.A."/>
            <person name="Clavel T."/>
        </authorList>
    </citation>
    <scope>NUCLEOTIDE SEQUENCE [LARGE SCALE GENOMIC DNA]</scope>
    <source>
        <strain evidence="3 4">CLA-KB-H42</strain>
    </source>
</reference>
<name>A0ABV1JAR1_9ACTN</name>
<dbReference type="InterPro" id="IPR017896">
    <property type="entry name" value="4Fe4S_Fe-S-bd"/>
</dbReference>
<organism evidence="3 4">
    <name type="scientific">Raoultibacter massiliensis</name>
    <dbReference type="NCBI Taxonomy" id="1852371"/>
    <lineage>
        <taxon>Bacteria</taxon>
        <taxon>Bacillati</taxon>
        <taxon>Actinomycetota</taxon>
        <taxon>Coriobacteriia</taxon>
        <taxon>Eggerthellales</taxon>
        <taxon>Eggerthellaceae</taxon>
        <taxon>Raoultibacter</taxon>
    </lineage>
</organism>
<evidence type="ECO:0000259" key="2">
    <source>
        <dbReference type="Pfam" id="PF12801"/>
    </source>
</evidence>
<feature type="transmembrane region" description="Helical" evidence="1">
    <location>
        <begin position="59"/>
        <end position="85"/>
    </location>
</feature>
<dbReference type="Proteomes" id="UP001487305">
    <property type="component" value="Unassembled WGS sequence"/>
</dbReference>
<keyword evidence="1" id="KW-0472">Membrane</keyword>
<dbReference type="EMBL" id="JBBNOP010000003">
    <property type="protein sequence ID" value="MEQ3362170.1"/>
    <property type="molecule type" value="Genomic_DNA"/>
</dbReference>
<keyword evidence="1" id="KW-1133">Transmembrane helix</keyword>
<keyword evidence="1" id="KW-0812">Transmembrane</keyword>
<evidence type="ECO:0000313" key="3">
    <source>
        <dbReference type="EMBL" id="MEQ3362170.1"/>
    </source>
</evidence>
<comment type="caution">
    <text evidence="3">The sequence shown here is derived from an EMBL/GenBank/DDBJ whole genome shotgun (WGS) entry which is preliminary data.</text>
</comment>
<keyword evidence="4" id="KW-1185">Reference proteome</keyword>
<dbReference type="Pfam" id="PF12801">
    <property type="entry name" value="Fer4_5"/>
    <property type="match status" value="1"/>
</dbReference>
<accession>A0ABV1JAR1</accession>
<evidence type="ECO:0000313" key="4">
    <source>
        <dbReference type="Proteomes" id="UP001487305"/>
    </source>
</evidence>
<dbReference type="RefSeq" id="WP_349227210.1">
    <property type="nucleotide sequence ID" value="NZ_JBBNOP010000003.1"/>
</dbReference>
<feature type="domain" description="4Fe-4S ferredoxin-type" evidence="2">
    <location>
        <begin position="60"/>
        <end position="86"/>
    </location>
</feature>
<gene>
    <name evidence="3" type="ORF">AAA083_04165</name>
</gene>
<sequence length="94" mass="10294">MMKMSRMRALVALVVIGLTIGSFVFRLGFGSYSSFGFGGLMYACPVGILESMLSTKIPTWSGVFCFAIVVVITLIAGKAFCSWICPTPWVRRIE</sequence>
<evidence type="ECO:0000256" key="1">
    <source>
        <dbReference type="SAM" id="Phobius"/>
    </source>
</evidence>